<protein>
    <submittedName>
        <fullName evidence="1">Uncharacterized protein</fullName>
    </submittedName>
</protein>
<organism evidence="1 2">
    <name type="scientific">Colletotrichum plurivorum</name>
    <dbReference type="NCBI Taxonomy" id="2175906"/>
    <lineage>
        <taxon>Eukaryota</taxon>
        <taxon>Fungi</taxon>
        <taxon>Dikarya</taxon>
        <taxon>Ascomycota</taxon>
        <taxon>Pezizomycotina</taxon>
        <taxon>Sordariomycetes</taxon>
        <taxon>Hypocreomycetidae</taxon>
        <taxon>Glomerellales</taxon>
        <taxon>Glomerellaceae</taxon>
        <taxon>Colletotrichum</taxon>
        <taxon>Colletotrichum orchidearum species complex</taxon>
    </lineage>
</organism>
<dbReference type="Proteomes" id="UP000654918">
    <property type="component" value="Unassembled WGS sequence"/>
</dbReference>
<accession>A0A8H6U5H4</accession>
<dbReference type="AlphaFoldDB" id="A0A8H6U5H4"/>
<reference evidence="1" key="1">
    <citation type="journal article" date="2020" name="Phytopathology">
        <title>Genome Sequence Resources of Colletotrichum truncatum, C. plurivorum, C. musicola, and C. sojae: Four Species Pathogenic to Soybean (Glycine max).</title>
        <authorList>
            <person name="Rogerio F."/>
            <person name="Boufleur T.R."/>
            <person name="Ciampi-Guillardi M."/>
            <person name="Sukno S.A."/>
            <person name="Thon M.R."/>
            <person name="Massola Junior N.S."/>
            <person name="Baroncelli R."/>
        </authorList>
    </citation>
    <scope>NUCLEOTIDE SEQUENCE</scope>
    <source>
        <strain evidence="1">LFN00145</strain>
    </source>
</reference>
<name>A0A8H6U5H4_9PEZI</name>
<keyword evidence="2" id="KW-1185">Reference proteome</keyword>
<sequence>MDRHSKRPTRVSGFKCYTFRSSGYPEVSQPASGKLPDAVLHKQLKASSDWKVMVGPEEVRSKAARAKKTRATLTERLGLGMAPAAENLFGRQVGRWGFQQRCYSRAEIYK</sequence>
<gene>
    <name evidence="1" type="ORF">CPLU01_00887</name>
</gene>
<evidence type="ECO:0000313" key="2">
    <source>
        <dbReference type="Proteomes" id="UP000654918"/>
    </source>
</evidence>
<evidence type="ECO:0000313" key="1">
    <source>
        <dbReference type="EMBL" id="KAF6840891.1"/>
    </source>
</evidence>
<dbReference type="EMBL" id="WIGO01000005">
    <property type="protein sequence ID" value="KAF6840891.1"/>
    <property type="molecule type" value="Genomic_DNA"/>
</dbReference>
<proteinExistence type="predicted"/>
<comment type="caution">
    <text evidence="1">The sequence shown here is derived from an EMBL/GenBank/DDBJ whole genome shotgun (WGS) entry which is preliminary data.</text>
</comment>